<dbReference type="Proteomes" id="UP000198583">
    <property type="component" value="Unassembled WGS sequence"/>
</dbReference>
<dbReference type="AlphaFoldDB" id="A0A1I6FJ24"/>
<keyword evidence="1" id="KW-0472">Membrane</keyword>
<dbReference type="RefSeq" id="WP_093606310.1">
    <property type="nucleotide sequence ID" value="NZ_FOYL01000024.1"/>
</dbReference>
<evidence type="ECO:0000256" key="1">
    <source>
        <dbReference type="SAM" id="Phobius"/>
    </source>
</evidence>
<evidence type="ECO:0000313" key="2">
    <source>
        <dbReference type="EMBL" id="SFR29935.1"/>
    </source>
</evidence>
<evidence type="ECO:0000313" key="3">
    <source>
        <dbReference type="Proteomes" id="UP000198583"/>
    </source>
</evidence>
<organism evidence="2 3">
    <name type="scientific">Lentzea waywayandensis</name>
    <dbReference type="NCBI Taxonomy" id="84724"/>
    <lineage>
        <taxon>Bacteria</taxon>
        <taxon>Bacillati</taxon>
        <taxon>Actinomycetota</taxon>
        <taxon>Actinomycetes</taxon>
        <taxon>Pseudonocardiales</taxon>
        <taxon>Pseudonocardiaceae</taxon>
        <taxon>Lentzea</taxon>
    </lineage>
</organism>
<gene>
    <name evidence="2" type="ORF">SAMN04488564_12428</name>
</gene>
<keyword evidence="1" id="KW-1133">Transmembrane helix</keyword>
<keyword evidence="1" id="KW-0812">Transmembrane</keyword>
<sequence>MLVAIIAFMVRHVPGINALIKKNGADAAVALVSLATAPLTPFFSAEVLLVVVLVRRTAARSAGTPRRQPAA</sequence>
<keyword evidence="3" id="KW-1185">Reference proteome</keyword>
<protein>
    <submittedName>
        <fullName evidence="2">Uncharacterized protein</fullName>
    </submittedName>
</protein>
<accession>A0A1I6FJ24</accession>
<proteinExistence type="predicted"/>
<name>A0A1I6FJ24_9PSEU</name>
<dbReference type="EMBL" id="FOYL01000024">
    <property type="protein sequence ID" value="SFR29935.1"/>
    <property type="molecule type" value="Genomic_DNA"/>
</dbReference>
<feature type="transmembrane region" description="Helical" evidence="1">
    <location>
        <begin position="28"/>
        <end position="54"/>
    </location>
</feature>
<reference evidence="3" key="1">
    <citation type="submission" date="2016-10" db="EMBL/GenBank/DDBJ databases">
        <authorList>
            <person name="Varghese N."/>
            <person name="Submissions S."/>
        </authorList>
    </citation>
    <scope>NUCLEOTIDE SEQUENCE [LARGE SCALE GENOMIC DNA]</scope>
    <source>
        <strain evidence="3">DSM 44232</strain>
    </source>
</reference>